<feature type="region of interest" description="Disordered" evidence="1">
    <location>
        <begin position="340"/>
        <end position="359"/>
    </location>
</feature>
<dbReference type="Gene3D" id="2.60.120.260">
    <property type="entry name" value="Galactose-binding domain-like"/>
    <property type="match status" value="1"/>
</dbReference>
<evidence type="ECO:0000313" key="5">
    <source>
        <dbReference type="Proteomes" id="UP000077266"/>
    </source>
</evidence>
<name>A0A165B756_EXIGL</name>
<evidence type="ECO:0000256" key="2">
    <source>
        <dbReference type="SAM" id="Phobius"/>
    </source>
</evidence>
<keyword evidence="2" id="KW-1133">Transmembrane helix</keyword>
<keyword evidence="3" id="KW-0732">Signal</keyword>
<feature type="compositionally biased region" description="Basic and acidic residues" evidence="1">
    <location>
        <begin position="293"/>
        <end position="302"/>
    </location>
</feature>
<feature type="chain" id="PRO_5007855523" description="Mannose 6-phosphate receptor domain-containing protein" evidence="3">
    <location>
        <begin position="18"/>
        <end position="359"/>
    </location>
</feature>
<dbReference type="InParanoid" id="A0A165B756"/>
<feature type="signal peptide" evidence="3">
    <location>
        <begin position="1"/>
        <end position="17"/>
    </location>
</feature>
<evidence type="ECO:0008006" key="6">
    <source>
        <dbReference type="Google" id="ProtNLM"/>
    </source>
</evidence>
<reference evidence="4 5" key="1">
    <citation type="journal article" date="2016" name="Mol. Biol. Evol.">
        <title>Comparative Genomics of Early-Diverging Mushroom-Forming Fungi Provides Insights into the Origins of Lignocellulose Decay Capabilities.</title>
        <authorList>
            <person name="Nagy L.G."/>
            <person name="Riley R."/>
            <person name="Tritt A."/>
            <person name="Adam C."/>
            <person name="Daum C."/>
            <person name="Floudas D."/>
            <person name="Sun H."/>
            <person name="Yadav J.S."/>
            <person name="Pangilinan J."/>
            <person name="Larsson K.H."/>
            <person name="Matsuura K."/>
            <person name="Barry K."/>
            <person name="Labutti K."/>
            <person name="Kuo R."/>
            <person name="Ohm R.A."/>
            <person name="Bhattacharya S.S."/>
            <person name="Shirouzu T."/>
            <person name="Yoshinaga Y."/>
            <person name="Martin F.M."/>
            <person name="Grigoriev I.V."/>
            <person name="Hibbett D.S."/>
        </authorList>
    </citation>
    <scope>NUCLEOTIDE SEQUENCE [LARGE SCALE GENOMIC DNA]</scope>
    <source>
        <strain evidence="4 5">HHB12029</strain>
    </source>
</reference>
<dbReference type="EMBL" id="KV426535">
    <property type="protein sequence ID" value="KZV79973.1"/>
    <property type="molecule type" value="Genomic_DNA"/>
</dbReference>
<proteinExistence type="predicted"/>
<evidence type="ECO:0000256" key="1">
    <source>
        <dbReference type="SAM" id="MobiDB-lite"/>
    </source>
</evidence>
<dbReference type="Proteomes" id="UP000077266">
    <property type="component" value="Unassembled WGS sequence"/>
</dbReference>
<keyword evidence="5" id="KW-1185">Reference proteome</keyword>
<feature type="transmembrane region" description="Helical" evidence="2">
    <location>
        <begin position="240"/>
        <end position="263"/>
    </location>
</feature>
<evidence type="ECO:0000313" key="4">
    <source>
        <dbReference type="EMBL" id="KZV79973.1"/>
    </source>
</evidence>
<keyword evidence="2" id="KW-0812">Transmembrane</keyword>
<organism evidence="4 5">
    <name type="scientific">Exidia glandulosa HHB12029</name>
    <dbReference type="NCBI Taxonomy" id="1314781"/>
    <lineage>
        <taxon>Eukaryota</taxon>
        <taxon>Fungi</taxon>
        <taxon>Dikarya</taxon>
        <taxon>Basidiomycota</taxon>
        <taxon>Agaricomycotina</taxon>
        <taxon>Agaricomycetes</taxon>
        <taxon>Auriculariales</taxon>
        <taxon>Exidiaceae</taxon>
        <taxon>Exidia</taxon>
    </lineage>
</organism>
<evidence type="ECO:0000256" key="3">
    <source>
        <dbReference type="SAM" id="SignalP"/>
    </source>
</evidence>
<feature type="compositionally biased region" description="Polar residues" evidence="1">
    <location>
        <begin position="349"/>
        <end position="359"/>
    </location>
</feature>
<feature type="compositionally biased region" description="Polar residues" evidence="1">
    <location>
        <begin position="303"/>
        <end position="313"/>
    </location>
</feature>
<keyword evidence="2" id="KW-0472">Membrane</keyword>
<feature type="region of interest" description="Disordered" evidence="1">
    <location>
        <begin position="279"/>
        <end position="315"/>
    </location>
</feature>
<accession>A0A165B756</accession>
<protein>
    <recommendedName>
        <fullName evidence="6">Mannose 6-phosphate receptor domain-containing protein</fullName>
    </recommendedName>
</protein>
<gene>
    <name evidence="4" type="ORF">EXIGLDRAFT_781568</name>
</gene>
<dbReference type="AlphaFoldDB" id="A0A165B756"/>
<sequence>MILFGFVLTLFVWISYADWTPVPCTSPLWRTTGKTSWIAGDSTCGSTQLLSVDPDTGAHIELMFNGDGLQLCGGMDGDATAQIFLDNIKHENSIQTSGGPQCTYLATWSGLSPNTGHNLTIVVPSYPMSMGYPTASGTGMGFALDRALISTPDDEPSSSSVTTYVSTSAYIFGSHHVTRYARFCGSGDFDDFGLTCSLTAYPGQLNNNDVYLVIHCGCKLSKRRRRSFHEYYCVIHTRGAIIGASIASGIFASILVAVAIWLVRRYRSKGQPIVYEWTPGQTSEAPPAPAKAWRGEKGRPQPEDTSATMSPSSAGVAHGENVHIWTALARLQGEVHALRGGNEEPVPSYVSSPGTHRIQ</sequence>